<comment type="caution">
    <text evidence="1">The sequence shown here is derived from an EMBL/GenBank/DDBJ whole genome shotgun (WGS) entry which is preliminary data.</text>
</comment>
<dbReference type="Proteomes" id="UP001501410">
    <property type="component" value="Unassembled WGS sequence"/>
</dbReference>
<reference evidence="2" key="1">
    <citation type="journal article" date="2019" name="Int. J. Syst. Evol. Microbiol.">
        <title>The Global Catalogue of Microorganisms (GCM) 10K type strain sequencing project: providing services to taxonomists for standard genome sequencing and annotation.</title>
        <authorList>
            <consortium name="The Broad Institute Genomics Platform"/>
            <consortium name="The Broad Institute Genome Sequencing Center for Infectious Disease"/>
            <person name="Wu L."/>
            <person name="Ma J."/>
        </authorList>
    </citation>
    <scope>NUCLEOTIDE SEQUENCE [LARGE SCALE GENOMIC DNA]</scope>
    <source>
        <strain evidence="2">JCM 31921</strain>
    </source>
</reference>
<accession>A0ABP8N0X1</accession>
<evidence type="ECO:0000313" key="2">
    <source>
        <dbReference type="Proteomes" id="UP001501410"/>
    </source>
</evidence>
<proteinExistence type="predicted"/>
<keyword evidence="2" id="KW-1185">Reference proteome</keyword>
<protein>
    <submittedName>
        <fullName evidence="1">Uncharacterized protein</fullName>
    </submittedName>
</protein>
<evidence type="ECO:0000313" key="1">
    <source>
        <dbReference type="EMBL" id="GAA4458022.1"/>
    </source>
</evidence>
<gene>
    <name evidence="1" type="ORF">GCM10023092_25660</name>
</gene>
<name>A0ABP8N0X1_9BACT</name>
<organism evidence="1 2">
    <name type="scientific">Rurimicrobium arvi</name>
    <dbReference type="NCBI Taxonomy" id="2049916"/>
    <lineage>
        <taxon>Bacteria</taxon>
        <taxon>Pseudomonadati</taxon>
        <taxon>Bacteroidota</taxon>
        <taxon>Chitinophagia</taxon>
        <taxon>Chitinophagales</taxon>
        <taxon>Chitinophagaceae</taxon>
        <taxon>Rurimicrobium</taxon>
    </lineage>
</organism>
<dbReference type="EMBL" id="BAABEZ010000024">
    <property type="protein sequence ID" value="GAA4458022.1"/>
    <property type="molecule type" value="Genomic_DNA"/>
</dbReference>
<sequence length="128" mass="14399">MAALFFQCMAHYFVLALFEIRKDYIATYLCEQKDRADNVCCGKCYLQKQMIKVSPAPQADKEGVQKIEKPDFLVYFIPSQATLSCISDASPAVRIPRVRRLLDKISISAFFHPPSPACKLPVIPAILS</sequence>